<organism evidence="9 10">
    <name type="scientific">Umbra pygmaea</name>
    <name type="common">Eastern mudminnow</name>
    <dbReference type="NCBI Taxonomy" id="75934"/>
    <lineage>
        <taxon>Eukaryota</taxon>
        <taxon>Metazoa</taxon>
        <taxon>Chordata</taxon>
        <taxon>Craniata</taxon>
        <taxon>Vertebrata</taxon>
        <taxon>Euteleostomi</taxon>
        <taxon>Actinopterygii</taxon>
        <taxon>Neopterygii</taxon>
        <taxon>Teleostei</taxon>
        <taxon>Protacanthopterygii</taxon>
        <taxon>Esociformes</taxon>
        <taxon>Umbridae</taxon>
        <taxon>Umbra</taxon>
    </lineage>
</organism>
<evidence type="ECO:0000256" key="7">
    <source>
        <dbReference type="SAM" id="MobiDB-lite"/>
    </source>
</evidence>
<keyword evidence="4" id="KW-0832">Ubl conjugation</keyword>
<accession>A0ABD0WVL8</accession>
<evidence type="ECO:0000256" key="2">
    <source>
        <dbReference type="ARBA" id="ARBA00022499"/>
    </source>
</evidence>
<gene>
    <name evidence="9" type="ORF">UPYG_G00182180</name>
</gene>
<keyword evidence="6" id="KW-0131">Cell cycle</keyword>
<protein>
    <recommendedName>
        <fullName evidence="8">PP1-binding domain-containing protein</fullName>
    </recommendedName>
</protein>
<dbReference type="AlphaFoldDB" id="A0ABD0WVL8"/>
<feature type="compositionally biased region" description="Low complexity" evidence="7">
    <location>
        <begin position="719"/>
        <end position="728"/>
    </location>
</feature>
<feature type="compositionally biased region" description="Low complexity" evidence="7">
    <location>
        <begin position="241"/>
        <end position="256"/>
    </location>
</feature>
<dbReference type="EMBL" id="JAGEUA010000005">
    <property type="protein sequence ID" value="KAL0979210.1"/>
    <property type="molecule type" value="Genomic_DNA"/>
</dbReference>
<feature type="region of interest" description="Disordered" evidence="7">
    <location>
        <begin position="463"/>
        <end position="513"/>
    </location>
</feature>
<dbReference type="Proteomes" id="UP001557470">
    <property type="component" value="Unassembled WGS sequence"/>
</dbReference>
<feature type="compositionally biased region" description="Basic and acidic residues" evidence="7">
    <location>
        <begin position="614"/>
        <end position="626"/>
    </location>
</feature>
<keyword evidence="3" id="KW-0597">Phosphoprotein</keyword>
<feature type="region of interest" description="Disordered" evidence="7">
    <location>
        <begin position="827"/>
        <end position="852"/>
    </location>
</feature>
<keyword evidence="5" id="KW-0539">Nucleus</keyword>
<feature type="compositionally biased region" description="Polar residues" evidence="7">
    <location>
        <begin position="208"/>
        <end position="222"/>
    </location>
</feature>
<reference evidence="9 10" key="1">
    <citation type="submission" date="2024-06" db="EMBL/GenBank/DDBJ databases">
        <authorList>
            <person name="Pan Q."/>
            <person name="Wen M."/>
            <person name="Jouanno E."/>
            <person name="Zahm M."/>
            <person name="Klopp C."/>
            <person name="Cabau C."/>
            <person name="Louis A."/>
            <person name="Berthelot C."/>
            <person name="Parey E."/>
            <person name="Roest Crollius H."/>
            <person name="Montfort J."/>
            <person name="Robinson-Rechavi M."/>
            <person name="Bouchez O."/>
            <person name="Lampietro C."/>
            <person name="Lopez Roques C."/>
            <person name="Donnadieu C."/>
            <person name="Postlethwait J."/>
            <person name="Bobe J."/>
            <person name="Verreycken H."/>
            <person name="Guiguen Y."/>
        </authorList>
    </citation>
    <scope>NUCLEOTIDE SEQUENCE [LARGE SCALE GENOMIC DNA]</scope>
    <source>
        <strain evidence="9">Up_M1</strain>
        <tissue evidence="9">Testis</tissue>
    </source>
</reference>
<feature type="region of interest" description="Disordered" evidence="7">
    <location>
        <begin position="200"/>
        <end position="281"/>
    </location>
</feature>
<feature type="region of interest" description="Disordered" evidence="7">
    <location>
        <begin position="785"/>
        <end position="814"/>
    </location>
</feature>
<feature type="compositionally biased region" description="Basic and acidic residues" evidence="7">
    <location>
        <begin position="670"/>
        <end position="681"/>
    </location>
</feature>
<evidence type="ECO:0000256" key="4">
    <source>
        <dbReference type="ARBA" id="ARBA00022843"/>
    </source>
</evidence>
<dbReference type="GO" id="GO:0005634">
    <property type="term" value="C:nucleus"/>
    <property type="evidence" value="ECO:0007669"/>
    <property type="project" value="UniProtKB-SubCell"/>
</dbReference>
<feature type="domain" description="PP1-binding" evidence="8">
    <location>
        <begin position="329"/>
        <end position="387"/>
    </location>
</feature>
<feature type="region of interest" description="Disordered" evidence="7">
    <location>
        <begin position="156"/>
        <end position="184"/>
    </location>
</feature>
<sequence length="852" mass="92694">MASSELKNDCFEQNENFNQTSCPSPLSNRTTLLDFSTLTPSQLGISTQSFTPSSNIKDKTRLAQLKAKRRSNIGVRGSPETNSLIRYIAQQRLKTPPTNSLPTQAKPFTPSTLKQKMAVFQSILCVEENEDQITQQQSSHTGCCIKTSDGLSSDWASCDNAGKENDTPAGQHVTPQPPPTKRRCAAGPLRVCAEEIRKANTPVVKHSAPSQQQETSERQSAPVTPRTPPQNDPEPCVEVDPAGVSLSPAPPSAAGSQIKQGEPQATPPERWQQDQEQSFELHSPCQAVRARRGPFRTTLPPPFSKPSHLEFNPTDEVESSVGHVDCTVKKKQVRFGVLLPPELFDKSLPPSTPLRKGGTPARVLTPNSQLRSLLKTPQRTPLAQPQFCSPSLYGASPKLTVKPSSGDQGRANNQGKIMFPSMDDVDSSLTDNAELTQPLDLTSAFEEEQSACLEVPCAALEPDSTPALEPVPEPAEPTRSHNRKRKLPEDKREAVKRSTRTAAKSACGRMKTSGKRAFGKAVNRSLYGKRDYASKNPALSPIREALFPACKHTAKVLSSLLENVSVPGRAAKVERRRSDSTKISGRKGHNAQCVTAGKGGRGGDRKVSVPVDDCLSKETEEHHSAESEQEPTGSIQSEDSSSSSANHTQPVEFASMGSDPDLFSSSNSARNEDANDVKADDEPWPPSGQVSTTVVPCQQEAETHVEPRPHRAKHRVSNRSLGRSGGSRAHVYSSPIKEESKEVRAPPPHSPEALEESEQGNTTEQAPEPLLPPWILDEFSIDDVLRPVPSRGSRSVRRSLRNQNTGLDSSGSGLAWLPYISPDSIKTERRKTRGRRSSIQALQLPMLEDADT</sequence>
<dbReference type="Pfam" id="PF15276">
    <property type="entry name" value="PP1_bind"/>
    <property type="match status" value="1"/>
</dbReference>
<evidence type="ECO:0000259" key="8">
    <source>
        <dbReference type="Pfam" id="PF15276"/>
    </source>
</evidence>
<feature type="compositionally biased region" description="Basic and acidic residues" evidence="7">
    <location>
        <begin position="571"/>
        <end position="580"/>
    </location>
</feature>
<name>A0ABD0WVL8_UMBPY</name>
<keyword evidence="2" id="KW-1017">Isopeptide bond</keyword>
<comment type="caution">
    <text evidence="9">The sequence shown here is derived from an EMBL/GenBank/DDBJ whole genome shotgun (WGS) entry which is preliminary data.</text>
</comment>
<evidence type="ECO:0000313" key="9">
    <source>
        <dbReference type="EMBL" id="KAL0979210.1"/>
    </source>
</evidence>
<evidence type="ECO:0000256" key="5">
    <source>
        <dbReference type="ARBA" id="ARBA00023242"/>
    </source>
</evidence>
<feature type="compositionally biased region" description="Polar residues" evidence="7">
    <location>
        <begin position="802"/>
        <end position="812"/>
    </location>
</feature>
<evidence type="ECO:0000256" key="6">
    <source>
        <dbReference type="ARBA" id="ARBA00023306"/>
    </source>
</evidence>
<proteinExistence type="predicted"/>
<feature type="compositionally biased region" description="Low complexity" evidence="7">
    <location>
        <begin position="634"/>
        <end position="644"/>
    </location>
</feature>
<evidence type="ECO:0000313" key="10">
    <source>
        <dbReference type="Proteomes" id="UP001557470"/>
    </source>
</evidence>
<feature type="region of interest" description="Disordered" evidence="7">
    <location>
        <begin position="571"/>
        <end position="771"/>
    </location>
</feature>
<feature type="compositionally biased region" description="Basic and acidic residues" evidence="7">
    <location>
        <begin position="487"/>
        <end position="496"/>
    </location>
</feature>
<evidence type="ECO:0000256" key="1">
    <source>
        <dbReference type="ARBA" id="ARBA00004123"/>
    </source>
</evidence>
<dbReference type="InterPro" id="IPR029334">
    <property type="entry name" value="PP1-bd"/>
</dbReference>
<keyword evidence="10" id="KW-1185">Reference proteome</keyword>
<comment type="subcellular location">
    <subcellularLocation>
        <location evidence="1">Nucleus</location>
    </subcellularLocation>
</comment>
<dbReference type="PANTHER" id="PTHR21603:SF16">
    <property type="entry name" value="CELL DIVISION CYCLE-ASSOCIATED PROTEIN 2"/>
    <property type="match status" value="1"/>
</dbReference>
<dbReference type="PANTHER" id="PTHR21603">
    <property type="entry name" value="ANTIGEN KI-67-LIKE PROTEIN"/>
    <property type="match status" value="1"/>
</dbReference>
<evidence type="ECO:0000256" key="3">
    <source>
        <dbReference type="ARBA" id="ARBA00022553"/>
    </source>
</evidence>